<protein>
    <recommendedName>
        <fullName evidence="6">Actin-like protein</fullName>
    </recommendedName>
</protein>
<dbReference type="EMBL" id="NMUF01000003">
    <property type="protein sequence ID" value="RFB00114.1"/>
    <property type="molecule type" value="Genomic_DNA"/>
</dbReference>
<dbReference type="OrthoDB" id="27975at2157"/>
<evidence type="ECO:0000313" key="2">
    <source>
        <dbReference type="EMBL" id="RFA97261.1"/>
    </source>
</evidence>
<accession>A0A371R6M0</accession>
<evidence type="ECO:0000313" key="4">
    <source>
        <dbReference type="Proteomes" id="UP000256877"/>
    </source>
</evidence>
<name>A0A371R6M0_9CREN</name>
<feature type="compositionally biased region" description="Pro residues" evidence="1">
    <location>
        <begin position="169"/>
        <end position="178"/>
    </location>
</feature>
<gene>
    <name evidence="2" type="ORF">CGL51_03370</name>
    <name evidence="3" type="ORF">CGL52_01855</name>
</gene>
<evidence type="ECO:0008006" key="6">
    <source>
        <dbReference type="Google" id="ProtNLM"/>
    </source>
</evidence>
<proteinExistence type="predicted"/>
<reference evidence="4 5" key="1">
    <citation type="submission" date="2017-07" db="EMBL/GenBank/DDBJ databases">
        <title>Draft genome sequence of aerobic hyperthermophilic archaea, Pyrobaculum aerophilum YKB31 and YKB32.</title>
        <authorList>
            <person name="Mochizuki T."/>
            <person name="Berliner A.J."/>
            <person name="Yoshida-Takashima Y."/>
            <person name="Takaki Y."/>
            <person name="Nunoura T."/>
            <person name="Takai K."/>
        </authorList>
    </citation>
    <scope>NUCLEOTIDE SEQUENCE [LARGE SCALE GENOMIC DNA]</scope>
    <source>
        <strain evidence="2 5">YKB31</strain>
        <strain evidence="3 4">YKB32</strain>
    </source>
</reference>
<dbReference type="EMBL" id="NMUE01000007">
    <property type="protein sequence ID" value="RFA97261.1"/>
    <property type="molecule type" value="Genomic_DNA"/>
</dbReference>
<organism evidence="3 4">
    <name type="scientific">Pyrobaculum aerophilum</name>
    <dbReference type="NCBI Taxonomy" id="13773"/>
    <lineage>
        <taxon>Archaea</taxon>
        <taxon>Thermoproteota</taxon>
        <taxon>Thermoprotei</taxon>
        <taxon>Thermoproteales</taxon>
        <taxon>Thermoproteaceae</taxon>
        <taxon>Pyrobaculum</taxon>
    </lineage>
</organism>
<dbReference type="AlphaFoldDB" id="A0A371R6M0"/>
<dbReference type="RefSeq" id="WP_116420684.1">
    <property type="nucleotide sequence ID" value="NZ_NMUE01000007.1"/>
</dbReference>
<evidence type="ECO:0000313" key="5">
    <source>
        <dbReference type="Proteomes" id="UP000257123"/>
    </source>
</evidence>
<evidence type="ECO:0000313" key="3">
    <source>
        <dbReference type="EMBL" id="RFB00114.1"/>
    </source>
</evidence>
<evidence type="ECO:0000256" key="1">
    <source>
        <dbReference type="SAM" id="MobiDB-lite"/>
    </source>
</evidence>
<sequence length="196" mass="21875">MEFPKVLVIRHFSEVLGMKYLGESGDVLWFEDGLNKVAVGVYFSELYEEAELYKRLAALVNLNAAKIYLAVLQEASAFIDPRFLKNQGIGLVVVDPTKGAQGVDVRIYAKARQQPVPAVNTEKLIEAIKAAVLEQVNNQIKALESSIFEKLKRYIDQRLEEYKGAMSGKPPPPPPPPGGSSVVENEWVRYLRSRGK</sequence>
<dbReference type="Proteomes" id="UP000256877">
    <property type="component" value="Unassembled WGS sequence"/>
</dbReference>
<dbReference type="Proteomes" id="UP000257123">
    <property type="component" value="Unassembled WGS sequence"/>
</dbReference>
<comment type="caution">
    <text evidence="3">The sequence shown here is derived from an EMBL/GenBank/DDBJ whole genome shotgun (WGS) entry which is preliminary data.</text>
</comment>
<feature type="region of interest" description="Disordered" evidence="1">
    <location>
        <begin position="162"/>
        <end position="185"/>
    </location>
</feature>